<feature type="compositionally biased region" description="Basic and acidic residues" evidence="1">
    <location>
        <begin position="249"/>
        <end position="261"/>
    </location>
</feature>
<feature type="compositionally biased region" description="Polar residues" evidence="1">
    <location>
        <begin position="182"/>
        <end position="200"/>
    </location>
</feature>
<proteinExistence type="predicted"/>
<organism evidence="3 4">
    <name type="scientific">Terfezia boudieri ATCC MYA-4762</name>
    <dbReference type="NCBI Taxonomy" id="1051890"/>
    <lineage>
        <taxon>Eukaryota</taxon>
        <taxon>Fungi</taxon>
        <taxon>Dikarya</taxon>
        <taxon>Ascomycota</taxon>
        <taxon>Pezizomycotina</taxon>
        <taxon>Pezizomycetes</taxon>
        <taxon>Pezizales</taxon>
        <taxon>Pezizaceae</taxon>
        <taxon>Terfezia</taxon>
    </lineage>
</organism>
<gene>
    <name evidence="3" type="ORF">L211DRAFT_871805</name>
</gene>
<accession>A0A3N4L791</accession>
<dbReference type="InParanoid" id="A0A3N4L791"/>
<feature type="compositionally biased region" description="Acidic residues" evidence="1">
    <location>
        <begin position="317"/>
        <end position="327"/>
    </location>
</feature>
<feature type="signal peptide" evidence="2">
    <location>
        <begin position="1"/>
        <end position="21"/>
    </location>
</feature>
<evidence type="ECO:0000256" key="2">
    <source>
        <dbReference type="SAM" id="SignalP"/>
    </source>
</evidence>
<reference evidence="3 4" key="1">
    <citation type="journal article" date="2018" name="Nat. Ecol. Evol.">
        <title>Pezizomycetes genomes reveal the molecular basis of ectomycorrhizal truffle lifestyle.</title>
        <authorList>
            <person name="Murat C."/>
            <person name="Payen T."/>
            <person name="Noel B."/>
            <person name="Kuo A."/>
            <person name="Morin E."/>
            <person name="Chen J."/>
            <person name="Kohler A."/>
            <person name="Krizsan K."/>
            <person name="Balestrini R."/>
            <person name="Da Silva C."/>
            <person name="Montanini B."/>
            <person name="Hainaut M."/>
            <person name="Levati E."/>
            <person name="Barry K.W."/>
            <person name="Belfiori B."/>
            <person name="Cichocki N."/>
            <person name="Clum A."/>
            <person name="Dockter R.B."/>
            <person name="Fauchery L."/>
            <person name="Guy J."/>
            <person name="Iotti M."/>
            <person name="Le Tacon F."/>
            <person name="Lindquist E.A."/>
            <person name="Lipzen A."/>
            <person name="Malagnac F."/>
            <person name="Mello A."/>
            <person name="Molinier V."/>
            <person name="Miyauchi S."/>
            <person name="Poulain J."/>
            <person name="Riccioni C."/>
            <person name="Rubini A."/>
            <person name="Sitrit Y."/>
            <person name="Splivallo R."/>
            <person name="Traeger S."/>
            <person name="Wang M."/>
            <person name="Zifcakova L."/>
            <person name="Wipf D."/>
            <person name="Zambonelli A."/>
            <person name="Paolocci F."/>
            <person name="Nowrousian M."/>
            <person name="Ottonello S."/>
            <person name="Baldrian P."/>
            <person name="Spatafora J.W."/>
            <person name="Henrissat B."/>
            <person name="Nagy L.G."/>
            <person name="Aury J.M."/>
            <person name="Wincker P."/>
            <person name="Grigoriev I.V."/>
            <person name="Bonfante P."/>
            <person name="Martin F.M."/>
        </authorList>
    </citation>
    <scope>NUCLEOTIDE SEQUENCE [LARGE SCALE GENOMIC DNA]</scope>
    <source>
        <strain evidence="3 4">ATCC MYA-4762</strain>
    </source>
</reference>
<evidence type="ECO:0000313" key="3">
    <source>
        <dbReference type="EMBL" id="RPB18456.1"/>
    </source>
</evidence>
<feature type="compositionally biased region" description="Low complexity" evidence="1">
    <location>
        <begin position="280"/>
        <end position="297"/>
    </location>
</feature>
<protein>
    <submittedName>
        <fullName evidence="3">Uncharacterized protein</fullName>
    </submittedName>
</protein>
<keyword evidence="2" id="KW-0732">Signal</keyword>
<feature type="compositionally biased region" description="Basic and acidic residues" evidence="1">
    <location>
        <begin position="207"/>
        <end position="220"/>
    </location>
</feature>
<feature type="compositionally biased region" description="Basic and acidic residues" evidence="1">
    <location>
        <begin position="57"/>
        <end position="78"/>
    </location>
</feature>
<dbReference type="Proteomes" id="UP000267821">
    <property type="component" value="Unassembled WGS sequence"/>
</dbReference>
<dbReference type="OrthoDB" id="5399785at2759"/>
<feature type="region of interest" description="Disordered" evidence="1">
    <location>
        <begin position="57"/>
        <end position="327"/>
    </location>
</feature>
<sequence>MVQFKAALCSTLLASAGLVAAYPASTPYSQSLALEEHGALIARGVDPARIDAIRNRVNRPKEASVPEPEARLSGDKKVAHAPSGNLPYQAAGGVPPPKGPNQNSNPPKQQLAGPPQKDKSTPKPAPKALLSGANKLATSTGDQPQQAPILRGNRPSYNAKKGGSGKLTTDSGAAPRAKPQASKISGGTSSQPNPSTNISRGGNAARPDGKDPKRARVERKGKPKVQSGSDDLEGSERVARNALEGAGVLKDRAQPSKDLKASKKPNTNAKQGSVGKGGLQIKPPQSQPQASPGASESGPAPRESAQEDHHGGFGADGADDEEDNYFE</sequence>
<evidence type="ECO:0000256" key="1">
    <source>
        <dbReference type="SAM" id="MobiDB-lite"/>
    </source>
</evidence>
<dbReference type="AlphaFoldDB" id="A0A3N4L791"/>
<feature type="compositionally biased region" description="Polar residues" evidence="1">
    <location>
        <begin position="136"/>
        <end position="146"/>
    </location>
</feature>
<keyword evidence="4" id="KW-1185">Reference proteome</keyword>
<dbReference type="EMBL" id="ML121628">
    <property type="protein sequence ID" value="RPB18456.1"/>
    <property type="molecule type" value="Genomic_DNA"/>
</dbReference>
<name>A0A3N4L791_9PEZI</name>
<feature type="chain" id="PRO_5017996930" evidence="2">
    <location>
        <begin position="22"/>
        <end position="327"/>
    </location>
</feature>
<evidence type="ECO:0000313" key="4">
    <source>
        <dbReference type="Proteomes" id="UP000267821"/>
    </source>
</evidence>